<dbReference type="InterPro" id="IPR029063">
    <property type="entry name" value="SAM-dependent_MTases_sf"/>
</dbReference>
<evidence type="ECO:0000256" key="4">
    <source>
        <dbReference type="ARBA" id="ARBA00022691"/>
    </source>
</evidence>
<dbReference type="Proteomes" id="UP001176429">
    <property type="component" value="Unassembled WGS sequence"/>
</dbReference>
<dbReference type="PANTHER" id="PTHR32183">
    <property type="match status" value="1"/>
</dbReference>
<evidence type="ECO:0000256" key="2">
    <source>
        <dbReference type="ARBA" id="ARBA00022603"/>
    </source>
</evidence>
<sequence length="202" mass="22988">METVIPPLDDDYWQGRYEAGRDGWDAHGVTPPLQEYFDQLDVATQPRILIPGAGRGYEAEYLHRRGFRNVFVADFAPEAITALALRVPAFPADHLLLSDFFELPAEGKLDYIIEQTFFCAIDPALRPAYARQCAALLRPGGTLAGLLFDTQFENKAEPPFGGSREEYIEYFAPYFEFVHFDTAYNSLKPRQGRELFINLKKK</sequence>
<gene>
    <name evidence="5" type="ORF">Q5H93_19675</name>
</gene>
<keyword evidence="2 5" id="KW-0489">Methyltransferase</keyword>
<keyword evidence="1" id="KW-0597">Phosphoprotein</keyword>
<keyword evidence="4" id="KW-0949">S-adenosyl-L-methionine</keyword>
<evidence type="ECO:0000256" key="3">
    <source>
        <dbReference type="ARBA" id="ARBA00022679"/>
    </source>
</evidence>
<dbReference type="EMBL" id="JAUQSY010000015">
    <property type="protein sequence ID" value="MDO7876975.1"/>
    <property type="molecule type" value="Genomic_DNA"/>
</dbReference>
<dbReference type="CDD" id="cd02440">
    <property type="entry name" value="AdoMet_MTases"/>
    <property type="match status" value="1"/>
</dbReference>
<evidence type="ECO:0000313" key="6">
    <source>
        <dbReference type="Proteomes" id="UP001176429"/>
    </source>
</evidence>
<keyword evidence="6" id="KW-1185">Reference proteome</keyword>
<proteinExistence type="predicted"/>
<comment type="caution">
    <text evidence="5">The sequence shown here is derived from an EMBL/GenBank/DDBJ whole genome shotgun (WGS) entry which is preliminary data.</text>
</comment>
<reference evidence="5" key="1">
    <citation type="submission" date="2023-07" db="EMBL/GenBank/DDBJ databases">
        <authorList>
            <person name="Kim M.K."/>
        </authorList>
    </citation>
    <scope>NUCLEOTIDE SEQUENCE</scope>
    <source>
        <strain evidence="5">ASUV-10-1</strain>
    </source>
</reference>
<dbReference type="RefSeq" id="WP_305008366.1">
    <property type="nucleotide sequence ID" value="NZ_JAUQSY010000015.1"/>
</dbReference>
<dbReference type="GO" id="GO:0008168">
    <property type="term" value="F:methyltransferase activity"/>
    <property type="evidence" value="ECO:0007669"/>
    <property type="project" value="UniProtKB-KW"/>
</dbReference>
<name>A0ABT9BFE1_9BACT</name>
<evidence type="ECO:0000256" key="1">
    <source>
        <dbReference type="ARBA" id="ARBA00022553"/>
    </source>
</evidence>
<dbReference type="Pfam" id="PF05724">
    <property type="entry name" value="TPMT"/>
    <property type="match status" value="1"/>
</dbReference>
<evidence type="ECO:0000313" key="5">
    <source>
        <dbReference type="EMBL" id="MDO7876975.1"/>
    </source>
</evidence>
<dbReference type="GO" id="GO:0032259">
    <property type="term" value="P:methylation"/>
    <property type="evidence" value="ECO:0007669"/>
    <property type="project" value="UniProtKB-KW"/>
</dbReference>
<dbReference type="PANTHER" id="PTHR32183:SF6">
    <property type="entry name" value="CYSTEINE SULFINATE DESULFINASE_CYSTEINE DESULFURASE AND RELATED ENZYMES"/>
    <property type="match status" value="1"/>
</dbReference>
<dbReference type="Gene3D" id="3.40.50.150">
    <property type="entry name" value="Vaccinia Virus protein VP39"/>
    <property type="match status" value="1"/>
</dbReference>
<organism evidence="5 6">
    <name type="scientific">Hymenobacter aranciens</name>
    <dbReference type="NCBI Taxonomy" id="3063996"/>
    <lineage>
        <taxon>Bacteria</taxon>
        <taxon>Pseudomonadati</taxon>
        <taxon>Bacteroidota</taxon>
        <taxon>Cytophagia</taxon>
        <taxon>Cytophagales</taxon>
        <taxon>Hymenobacteraceae</taxon>
        <taxon>Hymenobacter</taxon>
    </lineage>
</organism>
<dbReference type="SUPFAM" id="SSF53335">
    <property type="entry name" value="S-adenosyl-L-methionine-dependent methyltransferases"/>
    <property type="match status" value="1"/>
</dbReference>
<protein>
    <submittedName>
        <fullName evidence="5">Methyltransferase domain-containing protein</fullName>
    </submittedName>
</protein>
<dbReference type="PROSITE" id="PS51585">
    <property type="entry name" value="SAM_MT_TPMT"/>
    <property type="match status" value="1"/>
</dbReference>
<keyword evidence="3" id="KW-0808">Transferase</keyword>
<accession>A0ABT9BFE1</accession>
<dbReference type="InterPro" id="IPR008854">
    <property type="entry name" value="TPMT"/>
</dbReference>